<protein>
    <recommendedName>
        <fullName evidence="1">Glycosyl transferase family 1 domain-containing protein</fullName>
    </recommendedName>
</protein>
<evidence type="ECO:0000259" key="1">
    <source>
        <dbReference type="Pfam" id="PF00534"/>
    </source>
</evidence>
<dbReference type="PANTHER" id="PTHR45947">
    <property type="entry name" value="SULFOQUINOVOSYL TRANSFERASE SQD2"/>
    <property type="match status" value="1"/>
</dbReference>
<comment type="caution">
    <text evidence="2">The sequence shown here is derived from an EMBL/GenBank/DDBJ whole genome shotgun (WGS) entry which is preliminary data.</text>
</comment>
<dbReference type="Pfam" id="PF00534">
    <property type="entry name" value="Glycos_transf_1"/>
    <property type="match status" value="1"/>
</dbReference>
<dbReference type="AlphaFoldDB" id="A0A2H0X9R6"/>
<dbReference type="Gene3D" id="3.40.50.2000">
    <property type="entry name" value="Glycogen Phosphorylase B"/>
    <property type="match status" value="2"/>
</dbReference>
<accession>A0A2H0X9R6</accession>
<dbReference type="PANTHER" id="PTHR45947:SF3">
    <property type="entry name" value="SULFOQUINOVOSYL TRANSFERASE SQD2"/>
    <property type="match status" value="1"/>
</dbReference>
<dbReference type="EMBL" id="PEYV01000028">
    <property type="protein sequence ID" value="PIS21673.1"/>
    <property type="molecule type" value="Genomic_DNA"/>
</dbReference>
<reference evidence="3" key="1">
    <citation type="submission" date="2017-09" db="EMBL/GenBank/DDBJ databases">
        <title>Depth-based differentiation of microbial function through sediment-hosted aquifers and enrichment of novel symbionts in the deep terrestrial subsurface.</title>
        <authorList>
            <person name="Probst A.J."/>
            <person name="Ladd B."/>
            <person name="Jarett J.K."/>
            <person name="Geller-Mcgrath D.E."/>
            <person name="Sieber C.M.K."/>
            <person name="Emerson J.B."/>
            <person name="Anantharaman K."/>
            <person name="Thomas B.C."/>
            <person name="Malmstrom R."/>
            <person name="Stieglmeier M."/>
            <person name="Klingl A."/>
            <person name="Woyke T."/>
            <person name="Ryan C.M."/>
            <person name="Banfield J.F."/>
        </authorList>
    </citation>
    <scope>NUCLEOTIDE SEQUENCE [LARGE SCALE GENOMIC DNA]</scope>
</reference>
<dbReference type="CDD" id="cd03801">
    <property type="entry name" value="GT4_PimA-like"/>
    <property type="match status" value="1"/>
</dbReference>
<name>A0A2H0X9R6_UNCKA</name>
<dbReference type="SUPFAM" id="SSF53756">
    <property type="entry name" value="UDP-Glycosyltransferase/glycogen phosphorylase"/>
    <property type="match status" value="1"/>
</dbReference>
<evidence type="ECO:0000313" key="3">
    <source>
        <dbReference type="Proteomes" id="UP000231098"/>
    </source>
</evidence>
<dbReference type="Proteomes" id="UP000231098">
    <property type="component" value="Unassembled WGS sequence"/>
</dbReference>
<sequence>MKLLIISHAYSAPENRKKATLISEKVETFLIFPRNWRTKHGEELENKESVSRNLSLFPIDTYGSGDGGRYVYCPIPLLLKILKAKPDVLLLEEEPFSFVSFEIVVIERLLKLLRLLNRKATLCFFTWENLVFPLGFIRSFVERTVFLASDKGICGNKEAEMRIRKRRFLGDTLVLPQFGVDLDLFKKIVAKEKNELKEKLNIKKKVVGYVGRFVPEKGIKTLIKAISLLPKDYILLLVSTSKSLPEEYQKFADDLNISDRVRIASGIPHKDLYRYYGIMDVLVLPSETTETWKEQFGRVLIEAMACGTPVVGSSSGAIPEVISEAGLIFSEGDAVDLSEKIKEANRNSAEFSRAGVRRVNEKYSLSEVVTRLLDFLTS</sequence>
<organism evidence="2 3">
    <name type="scientific">candidate division WWE3 bacterium CG08_land_8_20_14_0_20_41_15</name>
    <dbReference type="NCBI Taxonomy" id="1975086"/>
    <lineage>
        <taxon>Bacteria</taxon>
        <taxon>Katanobacteria</taxon>
    </lineage>
</organism>
<dbReference type="InterPro" id="IPR001296">
    <property type="entry name" value="Glyco_trans_1"/>
</dbReference>
<gene>
    <name evidence="2" type="ORF">COT51_01550</name>
</gene>
<proteinExistence type="predicted"/>
<feature type="domain" description="Glycosyl transferase family 1" evidence="1">
    <location>
        <begin position="194"/>
        <end position="348"/>
    </location>
</feature>
<dbReference type="GO" id="GO:0016757">
    <property type="term" value="F:glycosyltransferase activity"/>
    <property type="evidence" value="ECO:0007669"/>
    <property type="project" value="InterPro"/>
</dbReference>
<evidence type="ECO:0000313" key="2">
    <source>
        <dbReference type="EMBL" id="PIS21673.1"/>
    </source>
</evidence>
<dbReference type="InterPro" id="IPR050194">
    <property type="entry name" value="Glycosyltransferase_grp1"/>
</dbReference>